<evidence type="ECO:0000313" key="2">
    <source>
        <dbReference type="Proteomes" id="UP000721844"/>
    </source>
</evidence>
<accession>A0A963Z7F8</accession>
<organism evidence="1 2">
    <name type="scientific">Acidisoma cellulosilyticum</name>
    <dbReference type="NCBI Taxonomy" id="2802395"/>
    <lineage>
        <taxon>Bacteria</taxon>
        <taxon>Pseudomonadati</taxon>
        <taxon>Pseudomonadota</taxon>
        <taxon>Alphaproteobacteria</taxon>
        <taxon>Acetobacterales</taxon>
        <taxon>Acidocellaceae</taxon>
        <taxon>Acidisoma</taxon>
    </lineage>
</organism>
<dbReference type="EMBL" id="JAESVA010000020">
    <property type="protein sequence ID" value="MCB8883986.1"/>
    <property type="molecule type" value="Genomic_DNA"/>
</dbReference>
<keyword evidence="2" id="KW-1185">Reference proteome</keyword>
<dbReference type="Proteomes" id="UP000721844">
    <property type="component" value="Unassembled WGS sequence"/>
</dbReference>
<sequence length="59" mass="6725">MMRRRSFIDLRAGDFAPTVNLAITARDLDREADIQLALGHHLIAERLSRHAEELRDAAQ</sequence>
<gene>
    <name evidence="1" type="ORF">ACELLULO517_27350</name>
</gene>
<dbReference type="RefSeq" id="WP_227310726.1">
    <property type="nucleotide sequence ID" value="NZ_JAESVA010000020.1"/>
</dbReference>
<reference evidence="1 2" key="1">
    <citation type="journal article" date="2021" name="Microorganisms">
        <title>Acidisoma silvae sp. nov. and Acidisomacellulosilytica sp. nov., Two Acidophilic Bacteria Isolated from Decaying Wood, Hydrolyzing Cellulose and Producing Poly-3-hydroxybutyrate.</title>
        <authorList>
            <person name="Mieszkin S."/>
            <person name="Pouder E."/>
            <person name="Uroz S."/>
            <person name="Simon-Colin C."/>
            <person name="Alain K."/>
        </authorList>
    </citation>
    <scope>NUCLEOTIDE SEQUENCE [LARGE SCALE GENOMIC DNA]</scope>
    <source>
        <strain evidence="1 2">HW T5.17</strain>
    </source>
</reference>
<protein>
    <submittedName>
        <fullName evidence="1">Uncharacterized protein</fullName>
    </submittedName>
</protein>
<proteinExistence type="predicted"/>
<name>A0A963Z7F8_9PROT</name>
<dbReference type="AlphaFoldDB" id="A0A963Z7F8"/>
<comment type="caution">
    <text evidence="1">The sequence shown here is derived from an EMBL/GenBank/DDBJ whole genome shotgun (WGS) entry which is preliminary data.</text>
</comment>
<evidence type="ECO:0000313" key="1">
    <source>
        <dbReference type="EMBL" id="MCB8883986.1"/>
    </source>
</evidence>